<dbReference type="Pfam" id="PF01026">
    <property type="entry name" value="TatD_DNase"/>
    <property type="match status" value="1"/>
</dbReference>
<keyword evidence="5" id="KW-1185">Reference proteome</keyword>
<comment type="similarity">
    <text evidence="1">Belongs to the metallo-dependent hydrolases superfamily. TatD-type hydrolase family.</text>
</comment>
<sequence>MTISLIDAHIHLDKYPKESITNITKFLLSSNIDSVISVSMDLASSKDNLTLSQQFPQLVYAACGFHPEQILPDETKQQELLRWLETHITEMVAIGEIGLPYYTKMEAIQSGEKFEIEPYIMWLGKLLQVAKKYDKPVVLHAVYEDADIVCDLLEEYDIKQAHFHWFKGSTATLQRMVQRGYYISFTPDILYEEEIQEIALHYPIEQVMLETDGPWPFEGPFAGQMTHPSMIHESASFYAQLSLKPLHEVCEQIRLNTKKFYNL</sequence>
<keyword evidence="2" id="KW-0479">Metal-binding</keyword>
<dbReference type="CDD" id="cd01310">
    <property type="entry name" value="TatD_DNAse"/>
    <property type="match status" value="1"/>
</dbReference>
<dbReference type="Proteomes" id="UP001519272">
    <property type="component" value="Unassembled WGS sequence"/>
</dbReference>
<comment type="caution">
    <text evidence="4">The sequence shown here is derived from an EMBL/GenBank/DDBJ whole genome shotgun (WGS) entry which is preliminary data.</text>
</comment>
<dbReference type="EMBL" id="JAGGKG010000012">
    <property type="protein sequence ID" value="MBP1906110.1"/>
    <property type="molecule type" value="Genomic_DNA"/>
</dbReference>
<reference evidence="4 5" key="1">
    <citation type="submission" date="2021-03" db="EMBL/GenBank/DDBJ databases">
        <title>Genomic Encyclopedia of Type Strains, Phase IV (KMG-IV): sequencing the most valuable type-strain genomes for metagenomic binning, comparative biology and taxonomic classification.</title>
        <authorList>
            <person name="Goeker M."/>
        </authorList>
    </citation>
    <scope>NUCLEOTIDE SEQUENCE [LARGE SCALE GENOMIC DNA]</scope>
    <source>
        <strain evidence="4 5">DSM 14349</strain>
    </source>
</reference>
<dbReference type="PANTHER" id="PTHR46317">
    <property type="entry name" value="HYDROLASE OF PHP SUPERFAMILY-RELATED PROTEIN"/>
    <property type="match status" value="1"/>
</dbReference>
<dbReference type="GO" id="GO:0016787">
    <property type="term" value="F:hydrolase activity"/>
    <property type="evidence" value="ECO:0007669"/>
    <property type="project" value="UniProtKB-KW"/>
</dbReference>
<dbReference type="InterPro" id="IPR032466">
    <property type="entry name" value="Metal_Hydrolase"/>
</dbReference>
<organism evidence="4 5">
    <name type="scientific">Paenibacillus turicensis</name>
    <dbReference type="NCBI Taxonomy" id="160487"/>
    <lineage>
        <taxon>Bacteria</taxon>
        <taxon>Bacillati</taxon>
        <taxon>Bacillota</taxon>
        <taxon>Bacilli</taxon>
        <taxon>Bacillales</taxon>
        <taxon>Paenibacillaceae</taxon>
        <taxon>Paenibacillus</taxon>
    </lineage>
</organism>
<protein>
    <submittedName>
        <fullName evidence="4">TatD DNase family protein</fullName>
        <ecNumber evidence="4">3.1.21.-</ecNumber>
    </submittedName>
</protein>
<dbReference type="Gene3D" id="3.20.20.140">
    <property type="entry name" value="Metal-dependent hydrolases"/>
    <property type="match status" value="1"/>
</dbReference>
<name>A0ABS4FU61_9BACL</name>
<proteinExistence type="inferred from homology"/>
<evidence type="ECO:0000256" key="2">
    <source>
        <dbReference type="ARBA" id="ARBA00022723"/>
    </source>
</evidence>
<dbReference type="SUPFAM" id="SSF51556">
    <property type="entry name" value="Metallo-dependent hydrolases"/>
    <property type="match status" value="1"/>
</dbReference>
<dbReference type="PIRSF" id="PIRSF005902">
    <property type="entry name" value="DNase_TatD"/>
    <property type="match status" value="1"/>
</dbReference>
<gene>
    <name evidence="4" type="ORF">J2Z32_002759</name>
</gene>
<evidence type="ECO:0000256" key="3">
    <source>
        <dbReference type="ARBA" id="ARBA00022801"/>
    </source>
</evidence>
<evidence type="ECO:0000313" key="4">
    <source>
        <dbReference type="EMBL" id="MBP1906110.1"/>
    </source>
</evidence>
<dbReference type="EC" id="3.1.21.-" evidence="4"/>
<accession>A0ABS4FU61</accession>
<evidence type="ECO:0000313" key="5">
    <source>
        <dbReference type="Proteomes" id="UP001519272"/>
    </source>
</evidence>
<dbReference type="InterPro" id="IPR001130">
    <property type="entry name" value="TatD-like"/>
</dbReference>
<dbReference type="PANTHER" id="PTHR46317:SF1">
    <property type="entry name" value="HYDROLASE, TATD FAMILY"/>
    <property type="match status" value="1"/>
</dbReference>
<keyword evidence="3 4" id="KW-0378">Hydrolase</keyword>
<evidence type="ECO:0000256" key="1">
    <source>
        <dbReference type="ARBA" id="ARBA00009275"/>
    </source>
</evidence>
<dbReference type="RefSeq" id="WP_210089707.1">
    <property type="nucleotide sequence ID" value="NZ_JAGGKG010000012.1"/>
</dbReference>